<organism evidence="2">
    <name type="scientific">viral metagenome</name>
    <dbReference type="NCBI Taxonomy" id="1070528"/>
    <lineage>
        <taxon>unclassified sequences</taxon>
        <taxon>metagenomes</taxon>
        <taxon>organismal metagenomes</taxon>
    </lineage>
</organism>
<feature type="compositionally biased region" description="Low complexity" evidence="1">
    <location>
        <begin position="1"/>
        <end position="10"/>
    </location>
</feature>
<dbReference type="EMBL" id="MN739103">
    <property type="protein sequence ID" value="QHS88848.1"/>
    <property type="molecule type" value="Genomic_DNA"/>
</dbReference>
<name>A0A6C0BBH5_9ZZZZ</name>
<sequence>MSGNRANAAARNRRAGGGPEMQPPMPQGRGMARPVQQQQQVPTLVPPGGPLAPKQMTVQNAVTLITIRLGRIETFIQKMESENPGLNEDSRIVEEGVFNSIISRLDTLERGHKLLTTKTVTTNVVNNDSNDQLAEEVQSVKRDVVELKNLLLQLQSYTMQTNQKLLDSLVLSTKEEDENALMFMDGEEDQDQDQDQDESVIPETESILLNLKEIVQKELNE</sequence>
<evidence type="ECO:0000256" key="1">
    <source>
        <dbReference type="SAM" id="MobiDB-lite"/>
    </source>
</evidence>
<protein>
    <submittedName>
        <fullName evidence="2">Uncharacterized protein</fullName>
    </submittedName>
</protein>
<accession>A0A6C0BBH5</accession>
<feature type="region of interest" description="Disordered" evidence="1">
    <location>
        <begin position="1"/>
        <end position="35"/>
    </location>
</feature>
<evidence type="ECO:0000313" key="2">
    <source>
        <dbReference type="EMBL" id="QHS88848.1"/>
    </source>
</evidence>
<dbReference type="AlphaFoldDB" id="A0A6C0BBH5"/>
<proteinExistence type="predicted"/>
<reference evidence="2" key="1">
    <citation type="journal article" date="2020" name="Nature">
        <title>Giant virus diversity and host interactions through global metagenomics.</title>
        <authorList>
            <person name="Schulz F."/>
            <person name="Roux S."/>
            <person name="Paez-Espino D."/>
            <person name="Jungbluth S."/>
            <person name="Walsh D.A."/>
            <person name="Denef V.J."/>
            <person name="McMahon K.D."/>
            <person name="Konstantinidis K.T."/>
            <person name="Eloe-Fadrosh E.A."/>
            <person name="Kyrpides N.C."/>
            <person name="Woyke T."/>
        </authorList>
    </citation>
    <scope>NUCLEOTIDE SEQUENCE</scope>
    <source>
        <strain evidence="2">GVMAG-M-3300010158-59</strain>
    </source>
</reference>